<dbReference type="AlphaFoldDB" id="A0A3B1DFN7"/>
<dbReference type="InterPro" id="IPR015860">
    <property type="entry name" value="ABC_transpr_TagH-like"/>
</dbReference>
<dbReference type="CDD" id="cd10147">
    <property type="entry name" value="Wzt_C-like"/>
    <property type="match status" value="1"/>
</dbReference>
<dbReference type="Gene3D" id="2.70.50.60">
    <property type="entry name" value="abc- transporter (atp binding component) like domain"/>
    <property type="match status" value="1"/>
</dbReference>
<dbReference type="GO" id="GO:0005524">
    <property type="term" value="F:ATP binding"/>
    <property type="evidence" value="ECO:0007669"/>
    <property type="project" value="UniProtKB-KW"/>
</dbReference>
<accession>A0A3B1DFN7</accession>
<evidence type="ECO:0000256" key="4">
    <source>
        <dbReference type="ARBA" id="ARBA00022840"/>
    </source>
</evidence>
<dbReference type="PROSITE" id="PS50893">
    <property type="entry name" value="ABC_TRANSPORTER_2"/>
    <property type="match status" value="1"/>
</dbReference>
<proteinExistence type="inferred from homology"/>
<dbReference type="Pfam" id="PF14524">
    <property type="entry name" value="Wzt_C"/>
    <property type="match status" value="1"/>
</dbReference>
<dbReference type="InterPro" id="IPR003439">
    <property type="entry name" value="ABC_transporter-like_ATP-bd"/>
</dbReference>
<evidence type="ECO:0000259" key="5">
    <source>
        <dbReference type="PROSITE" id="PS50893"/>
    </source>
</evidence>
<keyword evidence="3" id="KW-0547">Nucleotide-binding</keyword>
<dbReference type="EMBL" id="UOGJ01000011">
    <property type="protein sequence ID" value="VAX34854.1"/>
    <property type="molecule type" value="Genomic_DNA"/>
</dbReference>
<sequence>MEYPIEFNNVWKKFKRGEKIYSLRDMIPRLTKDLLTPKKNSNLTDKEFWVTKGVSFKVKKGEVLGIIGPNGAGKSTILKLLSKVMRPTNGECMIRGRLSALIEITAGFHPDFTGRENVYFNGAILGMTKKEIDDQFEAIVNFSGVREFIDTPVKRYSSGMSARLGFAVAAHVNPDVMLVDEVLSVGDMTFQAKCTKKMRELLDSGVTIIFVSHNIPLVQNLCHRLILLDKGEVKAEGIPEKVIPVYESLVNQQREQEIKKEIATRSGKRLEVEDAPLIKIINVGLYGKDENLKENFMSDEPITIKINYEAREEIENPVFAFEIVRGDGIICCSSNSKNEYFDFKKITGQGAVTVKIDKTNLSPGIYCVNISILDQNMLHPYTINKESVLKIGTKEGSEYIKNVFIVGAEWGN</sequence>
<evidence type="ECO:0000313" key="6">
    <source>
        <dbReference type="EMBL" id="VAX34854.1"/>
    </source>
</evidence>
<comment type="similarity">
    <text evidence="1">Belongs to the ABC transporter superfamily.</text>
</comment>
<keyword evidence="4 6" id="KW-0067">ATP-binding</keyword>
<dbReference type="InterPro" id="IPR027417">
    <property type="entry name" value="P-loop_NTPase"/>
</dbReference>
<dbReference type="Pfam" id="PF00005">
    <property type="entry name" value="ABC_tran"/>
    <property type="match status" value="1"/>
</dbReference>
<reference evidence="6" key="1">
    <citation type="submission" date="2018-06" db="EMBL/GenBank/DDBJ databases">
        <authorList>
            <person name="Zhirakovskaya E."/>
        </authorList>
    </citation>
    <scope>NUCLEOTIDE SEQUENCE</scope>
</reference>
<organism evidence="6">
    <name type="scientific">hydrothermal vent metagenome</name>
    <dbReference type="NCBI Taxonomy" id="652676"/>
    <lineage>
        <taxon>unclassified sequences</taxon>
        <taxon>metagenomes</taxon>
        <taxon>ecological metagenomes</taxon>
    </lineage>
</organism>
<dbReference type="PANTHER" id="PTHR46743:SF2">
    <property type="entry name" value="TEICHOIC ACIDS EXPORT ATP-BINDING PROTEIN TAGH"/>
    <property type="match status" value="1"/>
</dbReference>
<feature type="domain" description="ABC transporter" evidence="5">
    <location>
        <begin position="5"/>
        <end position="255"/>
    </location>
</feature>
<evidence type="ECO:0000256" key="2">
    <source>
        <dbReference type="ARBA" id="ARBA00022448"/>
    </source>
</evidence>
<dbReference type="EC" id="3.6.3.40" evidence="6"/>
<dbReference type="InterPro" id="IPR029439">
    <property type="entry name" value="Wzt_C"/>
</dbReference>
<dbReference type="GO" id="GO:0016020">
    <property type="term" value="C:membrane"/>
    <property type="evidence" value="ECO:0007669"/>
    <property type="project" value="InterPro"/>
</dbReference>
<dbReference type="Gene3D" id="3.40.50.300">
    <property type="entry name" value="P-loop containing nucleotide triphosphate hydrolases"/>
    <property type="match status" value="1"/>
</dbReference>
<protein>
    <submittedName>
        <fullName evidence="6">Teichoic acid export ATP-binding protein TagH</fullName>
        <ecNumber evidence="6">3.6.3.40</ecNumber>
    </submittedName>
</protein>
<gene>
    <name evidence="6" type="ORF">MNBD_UNCLBAC01-1096</name>
</gene>
<dbReference type="PROSITE" id="PS00211">
    <property type="entry name" value="ABC_TRANSPORTER_1"/>
    <property type="match status" value="1"/>
</dbReference>
<evidence type="ECO:0000256" key="3">
    <source>
        <dbReference type="ARBA" id="ARBA00022741"/>
    </source>
</evidence>
<dbReference type="InterPro" id="IPR050683">
    <property type="entry name" value="Bact_Polysacc_Export_ATP-bd"/>
</dbReference>
<dbReference type="CDD" id="cd03220">
    <property type="entry name" value="ABC_KpsT_Wzt"/>
    <property type="match status" value="1"/>
</dbReference>
<dbReference type="PANTHER" id="PTHR46743">
    <property type="entry name" value="TEICHOIC ACIDS EXPORT ATP-BINDING PROTEIN TAGH"/>
    <property type="match status" value="1"/>
</dbReference>
<dbReference type="InterPro" id="IPR017871">
    <property type="entry name" value="ABC_transporter-like_CS"/>
</dbReference>
<dbReference type="SMART" id="SM00382">
    <property type="entry name" value="AAA"/>
    <property type="match status" value="1"/>
</dbReference>
<keyword evidence="2" id="KW-0813">Transport</keyword>
<dbReference type="SUPFAM" id="SSF52540">
    <property type="entry name" value="P-loop containing nucleoside triphosphate hydrolases"/>
    <property type="match status" value="1"/>
</dbReference>
<evidence type="ECO:0000256" key="1">
    <source>
        <dbReference type="ARBA" id="ARBA00005417"/>
    </source>
</evidence>
<dbReference type="InterPro" id="IPR003593">
    <property type="entry name" value="AAA+_ATPase"/>
</dbReference>
<keyword evidence="6" id="KW-0378">Hydrolase</keyword>
<name>A0A3B1DFN7_9ZZZZ</name>
<dbReference type="GO" id="GO:0016887">
    <property type="term" value="F:ATP hydrolysis activity"/>
    <property type="evidence" value="ECO:0007669"/>
    <property type="project" value="InterPro"/>
</dbReference>
<dbReference type="GO" id="GO:0140359">
    <property type="term" value="F:ABC-type transporter activity"/>
    <property type="evidence" value="ECO:0007669"/>
    <property type="project" value="InterPro"/>
</dbReference>